<reference evidence="3" key="1">
    <citation type="submission" date="2021-01" db="UniProtKB">
        <authorList>
            <consortium name="EnsemblMetazoa"/>
        </authorList>
    </citation>
    <scope>IDENTIFICATION</scope>
</reference>
<feature type="coiled-coil region" evidence="1">
    <location>
        <begin position="555"/>
        <end position="634"/>
    </location>
</feature>
<dbReference type="Proteomes" id="UP000594262">
    <property type="component" value="Unplaced"/>
</dbReference>
<feature type="region of interest" description="Disordered" evidence="2">
    <location>
        <begin position="20"/>
        <end position="57"/>
    </location>
</feature>
<feature type="compositionally biased region" description="Polar residues" evidence="2">
    <location>
        <begin position="663"/>
        <end position="692"/>
    </location>
</feature>
<dbReference type="RefSeq" id="XP_066929893.1">
    <property type="nucleotide sequence ID" value="XM_067073792.1"/>
</dbReference>
<evidence type="ECO:0000313" key="4">
    <source>
        <dbReference type="Proteomes" id="UP000594262"/>
    </source>
</evidence>
<dbReference type="SUPFAM" id="SSF90257">
    <property type="entry name" value="Myosin rod fragments"/>
    <property type="match status" value="1"/>
</dbReference>
<protein>
    <submittedName>
        <fullName evidence="3">Uncharacterized protein</fullName>
    </submittedName>
</protein>
<dbReference type="EnsemblMetazoa" id="CLYHEMT024364.1">
    <property type="protein sequence ID" value="CLYHEMP024364.1"/>
    <property type="gene ID" value="CLYHEMG024364"/>
</dbReference>
<name>A0A7M6DR88_9CNID</name>
<dbReference type="EnsemblMetazoa" id="CLYHEMT024364.2">
    <property type="protein sequence ID" value="CLYHEMP024364.2"/>
    <property type="gene ID" value="CLYHEMG024364"/>
</dbReference>
<feature type="region of interest" description="Disordered" evidence="2">
    <location>
        <begin position="639"/>
        <end position="692"/>
    </location>
</feature>
<sequence length="1017" mass="120553">MDTSTSSVKFADEFKSTTTTFYKKRPPTPTRKKFELGELDTENSSSKSSRLNPEVEREESALKDELLRIFGREKDAMESHYLAKIQELLRSFKSKKLEWEEMVRAEREDLERQFESERSEINQNFAQEITKISTRFQEEKLDIDRRNENRLRDRETEMDREKRDLSDNWKSQIDAMRKECQCNFDMKLESELKKEKEKHKTDMELLEKKFEHAQYDLEKSNEREVTELEKKYQKLIFDMEKKQDEEKNKLEKEWQRKLENLEDALRKETNYRNESEKLAAHEKENLKAINEMLKEEIARMKDECERMRKQQQEVRVIEKQTSSQTFSTRADLPGGLRDDFDRIVNEYKTTLKERFADERQTMEEKMQMERDRLNEKLAREREEMEKRLNEEKFRLERDMDRSRDDIEKEVERRLRSKQLSDTLLAQQQRFDEVARRLEEEEKNRYERLKDTEFRQFESKIGDLQRENEGLKAKIQLLEDNNKVLKSLKEEGQQEVERLRKAVEDLKTVVEARRESDRTRAQTPSEFTPFLMSMMQQNQNQHNQTQDDPISQKSQLDELYMERRKLEDLKNDLQKQERDIRERRTMEDAAKMAANQSQEKYESLLSEKRRLERQLQTLEQRVINMQDEFTKLRTQQQQVVPAPSGPHQIVLQTPPSPTKEQKETSTSQPVNVFNIPASNTQPPATNMQQSTPNAPGQMPHPFFYPHPPMFSPNDQTEKISKLKATKERLTRQLEDLQRELRDANQENSMLQRQCQDCERRIEKLTTALEKEQEMTGNLKDILSEEKMRVNKLKDDLDRESENVVRARTETEEIRSNLQQDIHDLQNKLHLAEITLATSRQQQQHQHVAPPPPPAQPVVETKPPIPPTAPTNTHIPYHIQPREQHVGMVSLPSMPVVGPQQMMAPQAAPYYAANAARRRLSLNKTADSITQVELDQVRSLEEEKYRLQRELQDTKGALDAYTTKLRGQTSDMTHHMVRERSNSVDFDGKCSKKHLRSQKLQLQKLIERLTHLGPAPPGY</sequence>
<dbReference type="OrthoDB" id="6022345at2759"/>
<evidence type="ECO:0000256" key="2">
    <source>
        <dbReference type="SAM" id="MobiDB-lite"/>
    </source>
</evidence>
<feature type="coiled-coil region" evidence="1">
    <location>
        <begin position="352"/>
        <end position="508"/>
    </location>
</feature>
<feature type="compositionally biased region" description="Polar residues" evidence="2">
    <location>
        <begin position="42"/>
        <end position="51"/>
    </location>
</feature>
<evidence type="ECO:0000313" key="3">
    <source>
        <dbReference type="EnsemblMetazoa" id="CLYHEMP024364.1"/>
    </source>
</evidence>
<dbReference type="AlphaFoldDB" id="A0A7M6DR88"/>
<evidence type="ECO:0000256" key="1">
    <source>
        <dbReference type="SAM" id="Coils"/>
    </source>
</evidence>
<proteinExistence type="predicted"/>
<accession>A0A7M6DR88</accession>
<dbReference type="PANTHER" id="PTHR45615">
    <property type="entry name" value="MYOSIN HEAVY CHAIN, NON-MUSCLE"/>
    <property type="match status" value="1"/>
</dbReference>
<keyword evidence="4" id="KW-1185">Reference proteome</keyword>
<dbReference type="PANTHER" id="PTHR45615:SF80">
    <property type="entry name" value="GRIP DOMAIN-CONTAINING PROTEIN"/>
    <property type="match status" value="1"/>
</dbReference>
<dbReference type="GeneID" id="136817461"/>
<feature type="coiled-coil region" evidence="1">
    <location>
        <begin position="718"/>
        <end position="840"/>
    </location>
</feature>
<organism evidence="3 4">
    <name type="scientific">Clytia hemisphaerica</name>
    <dbReference type="NCBI Taxonomy" id="252671"/>
    <lineage>
        <taxon>Eukaryota</taxon>
        <taxon>Metazoa</taxon>
        <taxon>Cnidaria</taxon>
        <taxon>Hydrozoa</taxon>
        <taxon>Hydroidolina</taxon>
        <taxon>Leptothecata</taxon>
        <taxon>Obeliida</taxon>
        <taxon>Clytiidae</taxon>
        <taxon>Clytia</taxon>
    </lineage>
</organism>
<feature type="coiled-coil region" evidence="1">
    <location>
        <begin position="189"/>
        <end position="320"/>
    </location>
</feature>
<keyword evidence="1" id="KW-0175">Coiled coil</keyword>